<keyword evidence="15" id="KW-1185">Reference proteome</keyword>
<comment type="catalytic activity">
    <reaction evidence="11">
        <text>adenosine + phosphate = alpha-D-ribose 1-phosphate + adenine</text>
        <dbReference type="Rhea" id="RHEA:27642"/>
        <dbReference type="ChEBI" id="CHEBI:16335"/>
        <dbReference type="ChEBI" id="CHEBI:16708"/>
        <dbReference type="ChEBI" id="CHEBI:43474"/>
        <dbReference type="ChEBI" id="CHEBI:57720"/>
        <dbReference type="EC" id="2.4.2.1"/>
    </reaction>
    <physiologicalReaction direction="left-to-right" evidence="11">
        <dbReference type="Rhea" id="RHEA:27643"/>
    </physiologicalReaction>
</comment>
<dbReference type="CDD" id="cd16833">
    <property type="entry name" value="YfiH"/>
    <property type="match status" value="1"/>
</dbReference>
<dbReference type="InterPro" id="IPR011324">
    <property type="entry name" value="Cytotoxic_necrot_fac-like_cat"/>
</dbReference>
<comment type="similarity">
    <text evidence="3 13">Belongs to the purine nucleoside phosphorylase YfiH/LACC1 family.</text>
</comment>
<dbReference type="GO" id="GO:0005507">
    <property type="term" value="F:copper ion binding"/>
    <property type="evidence" value="ECO:0007669"/>
    <property type="project" value="TreeGrafter"/>
</dbReference>
<dbReference type="NCBIfam" id="TIGR00726">
    <property type="entry name" value="peptidoglycan editing factor PgeF"/>
    <property type="match status" value="1"/>
</dbReference>
<evidence type="ECO:0000256" key="8">
    <source>
        <dbReference type="ARBA" id="ARBA00023002"/>
    </source>
</evidence>
<proteinExistence type="inferred from homology"/>
<dbReference type="GO" id="GO:0017061">
    <property type="term" value="F:S-methyl-5-thioadenosine phosphorylase activity"/>
    <property type="evidence" value="ECO:0007669"/>
    <property type="project" value="UniProtKB-EC"/>
</dbReference>
<keyword evidence="7" id="KW-0862">Zinc</keyword>
<dbReference type="GO" id="GO:0016787">
    <property type="term" value="F:hydrolase activity"/>
    <property type="evidence" value="ECO:0007669"/>
    <property type="project" value="UniProtKB-KW"/>
</dbReference>
<evidence type="ECO:0000256" key="9">
    <source>
        <dbReference type="ARBA" id="ARBA00023008"/>
    </source>
</evidence>
<dbReference type="AlphaFoldDB" id="A0A2K8QR09"/>
<dbReference type="Pfam" id="PF02578">
    <property type="entry name" value="Cu-oxidase_4"/>
    <property type="match status" value="1"/>
</dbReference>
<evidence type="ECO:0000256" key="4">
    <source>
        <dbReference type="ARBA" id="ARBA00022679"/>
    </source>
</evidence>
<evidence type="ECO:0000256" key="1">
    <source>
        <dbReference type="ARBA" id="ARBA00000553"/>
    </source>
</evidence>
<dbReference type="KEGG" id="dfn:CVE23_16960"/>
<comment type="catalytic activity">
    <reaction evidence="12">
        <text>S-methyl-5'-thioadenosine + phosphate = 5-(methylsulfanyl)-alpha-D-ribose 1-phosphate + adenine</text>
        <dbReference type="Rhea" id="RHEA:11852"/>
        <dbReference type="ChEBI" id="CHEBI:16708"/>
        <dbReference type="ChEBI" id="CHEBI:17509"/>
        <dbReference type="ChEBI" id="CHEBI:43474"/>
        <dbReference type="ChEBI" id="CHEBI:58533"/>
        <dbReference type="EC" id="2.4.2.28"/>
    </reaction>
    <physiologicalReaction direction="left-to-right" evidence="12">
        <dbReference type="Rhea" id="RHEA:11853"/>
    </physiologicalReaction>
</comment>
<dbReference type="EMBL" id="CP025003">
    <property type="protein sequence ID" value="ATZ95515.1"/>
    <property type="molecule type" value="Genomic_DNA"/>
</dbReference>
<evidence type="ECO:0000256" key="6">
    <source>
        <dbReference type="ARBA" id="ARBA00022801"/>
    </source>
</evidence>
<comment type="catalytic activity">
    <reaction evidence="10">
        <text>adenosine + H2O + H(+) = inosine + NH4(+)</text>
        <dbReference type="Rhea" id="RHEA:24408"/>
        <dbReference type="ChEBI" id="CHEBI:15377"/>
        <dbReference type="ChEBI" id="CHEBI:15378"/>
        <dbReference type="ChEBI" id="CHEBI:16335"/>
        <dbReference type="ChEBI" id="CHEBI:17596"/>
        <dbReference type="ChEBI" id="CHEBI:28938"/>
        <dbReference type="EC" id="3.5.4.4"/>
    </reaction>
    <physiologicalReaction direction="left-to-right" evidence="10">
        <dbReference type="Rhea" id="RHEA:24409"/>
    </physiologicalReaction>
</comment>
<gene>
    <name evidence="14" type="ORF">CVE23_16960</name>
</gene>
<comment type="catalytic activity">
    <reaction evidence="1">
        <text>inosine + phosphate = alpha-D-ribose 1-phosphate + hypoxanthine</text>
        <dbReference type="Rhea" id="RHEA:27646"/>
        <dbReference type="ChEBI" id="CHEBI:17368"/>
        <dbReference type="ChEBI" id="CHEBI:17596"/>
        <dbReference type="ChEBI" id="CHEBI:43474"/>
        <dbReference type="ChEBI" id="CHEBI:57720"/>
        <dbReference type="EC" id="2.4.2.1"/>
    </reaction>
    <physiologicalReaction direction="left-to-right" evidence="1">
        <dbReference type="Rhea" id="RHEA:27647"/>
    </physiologicalReaction>
</comment>
<reference evidence="15" key="1">
    <citation type="journal article" date="2018" name="Genome Announc.">
        <title>Complete genome sequence of a Dickeya fangzhongdai type strain causing bleeding canker of pear tree trunks.</title>
        <authorList>
            <person name="Zhao Y."/>
            <person name="Tian Y."/>
            <person name="Li X."/>
            <person name="Hu B."/>
        </authorList>
    </citation>
    <scope>NUCLEOTIDE SEQUENCE [LARGE SCALE GENOMIC DNA]</scope>
    <source>
        <strain evidence="15">DSM 101947</strain>
    </source>
</reference>
<comment type="cofactor">
    <cofactor evidence="2">
        <name>Zn(2+)</name>
        <dbReference type="ChEBI" id="CHEBI:29105"/>
    </cofactor>
</comment>
<dbReference type="GO" id="GO:0016491">
    <property type="term" value="F:oxidoreductase activity"/>
    <property type="evidence" value="ECO:0007669"/>
    <property type="project" value="UniProtKB-KW"/>
</dbReference>
<dbReference type="PANTHER" id="PTHR30616:SF2">
    <property type="entry name" value="PURINE NUCLEOSIDE PHOSPHORYLASE LACC1"/>
    <property type="match status" value="1"/>
</dbReference>
<keyword evidence="8" id="KW-0560">Oxidoreductase</keyword>
<protein>
    <recommendedName>
        <fullName evidence="13">Purine nucleoside phosphorylase</fullName>
    </recommendedName>
</protein>
<dbReference type="InterPro" id="IPR003730">
    <property type="entry name" value="Cu_polyphenol_OxRdtase"/>
</dbReference>
<accession>A0A2K8QR09</accession>
<evidence type="ECO:0000256" key="10">
    <source>
        <dbReference type="ARBA" id="ARBA00047989"/>
    </source>
</evidence>
<dbReference type="Gene3D" id="3.60.140.10">
    <property type="entry name" value="CNF1/YfiH-like putative cysteine hydrolases"/>
    <property type="match status" value="1"/>
</dbReference>
<dbReference type="PANTHER" id="PTHR30616">
    <property type="entry name" value="UNCHARACTERIZED PROTEIN YFIH"/>
    <property type="match status" value="1"/>
</dbReference>
<dbReference type="Proteomes" id="UP000231901">
    <property type="component" value="Chromosome"/>
</dbReference>
<sequence>MASDNMMLIPDWPAPATVRACSTTRLGGVSGAPYDSLNLGNHVGDDPLHVQDNRQRLAAAAGLPVMPHWLEQVHGTEVINLDQTSPASLTGDAAYTTRKDRVCAVMTADCLPVLFCSVDGREVAAAHAGWRGLQAGVLEQTLRHFRARPADILAWMGPAIGPQQFEVGGEVREAFMQGDPAADCAFIPRNGKFLADIYQLARLRLQAAGVSQVFGGDDCTVSDAGRFFSYRRDGTTGRMATLIWLI</sequence>
<dbReference type="InterPro" id="IPR038371">
    <property type="entry name" value="Cu_polyphenol_OxRdtase_sf"/>
</dbReference>
<evidence type="ECO:0000256" key="13">
    <source>
        <dbReference type="RuleBase" id="RU361274"/>
    </source>
</evidence>
<evidence type="ECO:0000256" key="3">
    <source>
        <dbReference type="ARBA" id="ARBA00007353"/>
    </source>
</evidence>
<keyword evidence="4" id="KW-0808">Transferase</keyword>
<evidence type="ECO:0000313" key="14">
    <source>
        <dbReference type="EMBL" id="ATZ95515.1"/>
    </source>
</evidence>
<keyword evidence="6" id="KW-0378">Hydrolase</keyword>
<evidence type="ECO:0000256" key="5">
    <source>
        <dbReference type="ARBA" id="ARBA00022723"/>
    </source>
</evidence>
<evidence type="ECO:0000256" key="11">
    <source>
        <dbReference type="ARBA" id="ARBA00048968"/>
    </source>
</evidence>
<evidence type="ECO:0000313" key="15">
    <source>
        <dbReference type="Proteomes" id="UP000231901"/>
    </source>
</evidence>
<evidence type="ECO:0000256" key="12">
    <source>
        <dbReference type="ARBA" id="ARBA00049893"/>
    </source>
</evidence>
<evidence type="ECO:0000256" key="2">
    <source>
        <dbReference type="ARBA" id="ARBA00001947"/>
    </source>
</evidence>
<dbReference type="SUPFAM" id="SSF64438">
    <property type="entry name" value="CNF1/YfiH-like putative cysteine hydrolases"/>
    <property type="match status" value="1"/>
</dbReference>
<organism evidence="14 15">
    <name type="scientific">Dickeya fangzhongdai</name>
    <dbReference type="NCBI Taxonomy" id="1778540"/>
    <lineage>
        <taxon>Bacteria</taxon>
        <taxon>Pseudomonadati</taxon>
        <taxon>Pseudomonadota</taxon>
        <taxon>Gammaproteobacteria</taxon>
        <taxon>Enterobacterales</taxon>
        <taxon>Pectobacteriaceae</taxon>
        <taxon>Dickeya</taxon>
    </lineage>
</organism>
<dbReference type="NCBIfam" id="NF007998">
    <property type="entry name" value="PRK10723.1"/>
    <property type="match status" value="1"/>
</dbReference>
<keyword evidence="5" id="KW-0479">Metal-binding</keyword>
<dbReference type="FunFam" id="3.60.140.10:FF:000001">
    <property type="entry name" value="Polyphenol oxidase"/>
    <property type="match status" value="1"/>
</dbReference>
<keyword evidence="9" id="KW-0186">Copper</keyword>
<evidence type="ECO:0000256" key="7">
    <source>
        <dbReference type="ARBA" id="ARBA00022833"/>
    </source>
</evidence>
<name>A0A2K8QR09_9GAMM</name>